<sequence>MKEQFNLFIPASEPGPEAPGVPQSQWRRIHEWLHHRSGPPPVPVCSVCSEELLIKDIGPHHHHPHQSHAGTEGDMPALALTGAAEQSLDFPRRLEWGESEWHLRIRDAENGRLWGQLPHQGPSAAIVLFCGHLVCRACFISNGRIAGALVLQPPRPLCPTCTCFLDGGRCGHLLTHMLPAPDDDLQDGSTLCCRLPPTPVESLGFRPDRCWKCKNLSVVLAVEGRPFLYFRFGADLWKWRANLPPLGDADKRVMIFYRCPPEWTATEGVVRIARFLGRYRDCFVFDGIGRAHWGWDVDRTGFLHGERRRNGNMPHGQEGREG</sequence>
<comment type="caution">
    <text evidence="2">The sequence shown here is derived from an EMBL/GenBank/DDBJ whole genome shotgun (WGS) entry which is preliminary data.</text>
</comment>
<proteinExistence type="predicted"/>
<organism evidence="2 3">
    <name type="scientific">Parathielavia appendiculata</name>
    <dbReference type="NCBI Taxonomy" id="2587402"/>
    <lineage>
        <taxon>Eukaryota</taxon>
        <taxon>Fungi</taxon>
        <taxon>Dikarya</taxon>
        <taxon>Ascomycota</taxon>
        <taxon>Pezizomycotina</taxon>
        <taxon>Sordariomycetes</taxon>
        <taxon>Sordariomycetidae</taxon>
        <taxon>Sordariales</taxon>
        <taxon>Chaetomiaceae</taxon>
        <taxon>Parathielavia</taxon>
    </lineage>
</organism>
<dbReference type="Proteomes" id="UP001302602">
    <property type="component" value="Unassembled WGS sequence"/>
</dbReference>
<protein>
    <submittedName>
        <fullName evidence="2">Uncharacterized protein</fullName>
    </submittedName>
</protein>
<feature type="region of interest" description="Disordered" evidence="1">
    <location>
        <begin position="1"/>
        <end position="22"/>
    </location>
</feature>
<keyword evidence="3" id="KW-1185">Reference proteome</keyword>
<dbReference type="GeneID" id="87832515"/>
<dbReference type="EMBL" id="MU853240">
    <property type="protein sequence ID" value="KAK4120255.1"/>
    <property type="molecule type" value="Genomic_DNA"/>
</dbReference>
<accession>A0AAN6TT57</accession>
<evidence type="ECO:0000313" key="2">
    <source>
        <dbReference type="EMBL" id="KAK4120255.1"/>
    </source>
</evidence>
<gene>
    <name evidence="2" type="ORF">N657DRAFT_674374</name>
</gene>
<evidence type="ECO:0000313" key="3">
    <source>
        <dbReference type="Proteomes" id="UP001302602"/>
    </source>
</evidence>
<name>A0AAN6TT57_9PEZI</name>
<dbReference type="RefSeq" id="XP_062644026.1">
    <property type="nucleotide sequence ID" value="XM_062795747.1"/>
</dbReference>
<reference evidence="2" key="1">
    <citation type="journal article" date="2023" name="Mol. Phylogenet. Evol.">
        <title>Genome-scale phylogeny and comparative genomics of the fungal order Sordariales.</title>
        <authorList>
            <person name="Hensen N."/>
            <person name="Bonometti L."/>
            <person name="Westerberg I."/>
            <person name="Brannstrom I.O."/>
            <person name="Guillou S."/>
            <person name="Cros-Aarteil S."/>
            <person name="Calhoun S."/>
            <person name="Haridas S."/>
            <person name="Kuo A."/>
            <person name="Mondo S."/>
            <person name="Pangilinan J."/>
            <person name="Riley R."/>
            <person name="LaButti K."/>
            <person name="Andreopoulos B."/>
            <person name="Lipzen A."/>
            <person name="Chen C."/>
            <person name="Yan M."/>
            <person name="Daum C."/>
            <person name="Ng V."/>
            <person name="Clum A."/>
            <person name="Steindorff A."/>
            <person name="Ohm R.A."/>
            <person name="Martin F."/>
            <person name="Silar P."/>
            <person name="Natvig D.O."/>
            <person name="Lalanne C."/>
            <person name="Gautier V."/>
            <person name="Ament-Velasquez S.L."/>
            <person name="Kruys A."/>
            <person name="Hutchinson M.I."/>
            <person name="Powell A.J."/>
            <person name="Barry K."/>
            <person name="Miller A.N."/>
            <person name="Grigoriev I.V."/>
            <person name="Debuchy R."/>
            <person name="Gladieux P."/>
            <person name="Hiltunen Thoren M."/>
            <person name="Johannesson H."/>
        </authorList>
    </citation>
    <scope>NUCLEOTIDE SEQUENCE</scope>
    <source>
        <strain evidence="2">CBS 731.68</strain>
    </source>
</reference>
<reference evidence="2" key="2">
    <citation type="submission" date="2023-05" db="EMBL/GenBank/DDBJ databases">
        <authorList>
            <consortium name="Lawrence Berkeley National Laboratory"/>
            <person name="Steindorff A."/>
            <person name="Hensen N."/>
            <person name="Bonometti L."/>
            <person name="Westerberg I."/>
            <person name="Brannstrom I.O."/>
            <person name="Guillou S."/>
            <person name="Cros-Aarteil S."/>
            <person name="Calhoun S."/>
            <person name="Haridas S."/>
            <person name="Kuo A."/>
            <person name="Mondo S."/>
            <person name="Pangilinan J."/>
            <person name="Riley R."/>
            <person name="Labutti K."/>
            <person name="Andreopoulos B."/>
            <person name="Lipzen A."/>
            <person name="Chen C."/>
            <person name="Yanf M."/>
            <person name="Daum C."/>
            <person name="Ng V."/>
            <person name="Clum A."/>
            <person name="Ohm R."/>
            <person name="Martin F."/>
            <person name="Silar P."/>
            <person name="Natvig D."/>
            <person name="Lalanne C."/>
            <person name="Gautier V."/>
            <person name="Ament-Velasquez S.L."/>
            <person name="Kruys A."/>
            <person name="Hutchinson M.I."/>
            <person name="Powell A.J."/>
            <person name="Barry K."/>
            <person name="Miller A.N."/>
            <person name="Grigoriev I.V."/>
            <person name="Debuchy R."/>
            <person name="Gladieux P."/>
            <person name="Thoren M.H."/>
            <person name="Johannesson H."/>
        </authorList>
    </citation>
    <scope>NUCLEOTIDE SEQUENCE</scope>
    <source>
        <strain evidence="2">CBS 731.68</strain>
    </source>
</reference>
<dbReference type="AlphaFoldDB" id="A0AAN6TT57"/>
<evidence type="ECO:0000256" key="1">
    <source>
        <dbReference type="SAM" id="MobiDB-lite"/>
    </source>
</evidence>